<accession>A0ABP7KR05</accession>
<proteinExistence type="predicted"/>
<sequence length="74" mass="7711">MSAATLIPFGAREAAPPCLVTTSIKGVTYNEARQLNVQADGTPWHTSDLAASTTDTNQDGRGDDVTDPYCAPAS</sequence>
<keyword evidence="3" id="KW-1185">Reference proteome</keyword>
<protein>
    <recommendedName>
        <fullName evidence="4">ATP-grasp-modified RiPP</fullName>
    </recommendedName>
</protein>
<evidence type="ECO:0000256" key="1">
    <source>
        <dbReference type="SAM" id="MobiDB-lite"/>
    </source>
</evidence>
<dbReference type="RefSeq" id="WP_345552652.1">
    <property type="nucleotide sequence ID" value="NZ_BAAAZA010000021.1"/>
</dbReference>
<feature type="region of interest" description="Disordered" evidence="1">
    <location>
        <begin position="39"/>
        <end position="74"/>
    </location>
</feature>
<evidence type="ECO:0008006" key="4">
    <source>
        <dbReference type="Google" id="ProtNLM"/>
    </source>
</evidence>
<gene>
    <name evidence="2" type="ORF">GCM10022207_61390</name>
</gene>
<dbReference type="EMBL" id="BAAAZA010000021">
    <property type="protein sequence ID" value="GAA3885796.1"/>
    <property type="molecule type" value="Genomic_DNA"/>
</dbReference>
<dbReference type="Proteomes" id="UP001501563">
    <property type="component" value="Unassembled WGS sequence"/>
</dbReference>
<comment type="caution">
    <text evidence="2">The sequence shown here is derived from an EMBL/GenBank/DDBJ whole genome shotgun (WGS) entry which is preliminary data.</text>
</comment>
<organism evidence="2 3">
    <name type="scientific">Streptomyces lannensis</name>
    <dbReference type="NCBI Taxonomy" id="766498"/>
    <lineage>
        <taxon>Bacteria</taxon>
        <taxon>Bacillati</taxon>
        <taxon>Actinomycetota</taxon>
        <taxon>Actinomycetes</taxon>
        <taxon>Kitasatosporales</taxon>
        <taxon>Streptomycetaceae</taxon>
        <taxon>Streptomyces</taxon>
    </lineage>
</organism>
<reference evidence="3" key="1">
    <citation type="journal article" date="2019" name="Int. J. Syst. Evol. Microbiol.">
        <title>The Global Catalogue of Microorganisms (GCM) 10K type strain sequencing project: providing services to taxonomists for standard genome sequencing and annotation.</title>
        <authorList>
            <consortium name="The Broad Institute Genomics Platform"/>
            <consortium name="The Broad Institute Genome Sequencing Center for Infectious Disease"/>
            <person name="Wu L."/>
            <person name="Ma J."/>
        </authorList>
    </citation>
    <scope>NUCLEOTIDE SEQUENCE [LARGE SCALE GENOMIC DNA]</scope>
    <source>
        <strain evidence="3">JCM 16578</strain>
    </source>
</reference>
<evidence type="ECO:0000313" key="3">
    <source>
        <dbReference type="Proteomes" id="UP001501563"/>
    </source>
</evidence>
<name>A0ABP7KR05_9ACTN</name>
<evidence type="ECO:0000313" key="2">
    <source>
        <dbReference type="EMBL" id="GAA3885796.1"/>
    </source>
</evidence>